<feature type="repeat" description="PPR" evidence="7">
    <location>
        <begin position="178"/>
        <end position="212"/>
    </location>
</feature>
<dbReference type="GO" id="GO:0003729">
    <property type="term" value="F:mRNA binding"/>
    <property type="evidence" value="ECO:0007669"/>
    <property type="project" value="InterPro"/>
</dbReference>
<feature type="compositionally biased region" description="Polar residues" evidence="8">
    <location>
        <begin position="442"/>
        <end position="452"/>
    </location>
</feature>
<name>A0A565C7W9_9BRAS</name>
<dbReference type="Gene3D" id="1.25.40.10">
    <property type="entry name" value="Tetratricopeptide repeat domain"/>
    <property type="match status" value="3"/>
</dbReference>
<evidence type="ECO:0000256" key="6">
    <source>
        <dbReference type="ARBA" id="ARBA00022946"/>
    </source>
</evidence>
<dbReference type="Pfam" id="PF01535">
    <property type="entry name" value="PPR"/>
    <property type="match status" value="3"/>
</dbReference>
<dbReference type="GO" id="GO:0009507">
    <property type="term" value="C:chloroplast"/>
    <property type="evidence" value="ECO:0007669"/>
    <property type="project" value="UniProtKB-SubCell"/>
</dbReference>
<dbReference type="PANTHER" id="PTHR47874">
    <property type="entry name" value="EXPRESSED PROTEIN"/>
    <property type="match status" value="1"/>
</dbReference>
<evidence type="ECO:0000256" key="7">
    <source>
        <dbReference type="PROSITE-ProRule" id="PRU00708"/>
    </source>
</evidence>
<dbReference type="PANTHER" id="PTHR47874:SF5">
    <property type="entry name" value="PENTATRICOPEPTIDE REPEAT-CONTAINING PROTEIN PPR5 HOMOLOG, CHLOROPLASTIC"/>
    <property type="match status" value="1"/>
</dbReference>
<dbReference type="Pfam" id="PF13812">
    <property type="entry name" value="PPR_3"/>
    <property type="match status" value="1"/>
</dbReference>
<evidence type="ECO:0000256" key="3">
    <source>
        <dbReference type="ARBA" id="ARBA00022528"/>
    </source>
</evidence>
<comment type="subcellular location">
    <subcellularLocation>
        <location evidence="1">Plastid</location>
        <location evidence="1">Chloroplast</location>
    </subcellularLocation>
</comment>
<evidence type="ECO:0000256" key="8">
    <source>
        <dbReference type="SAM" id="MobiDB-lite"/>
    </source>
</evidence>
<feature type="repeat" description="PPR" evidence="7">
    <location>
        <begin position="283"/>
        <end position="317"/>
    </location>
</feature>
<evidence type="ECO:0000256" key="2">
    <source>
        <dbReference type="ARBA" id="ARBA00007626"/>
    </source>
</evidence>
<dbReference type="InterPro" id="IPR011990">
    <property type="entry name" value="TPR-like_helical_dom_sf"/>
</dbReference>
<dbReference type="AlphaFoldDB" id="A0A565C7W9"/>
<keyword evidence="4" id="KW-0934">Plastid</keyword>
<evidence type="ECO:0000256" key="1">
    <source>
        <dbReference type="ARBA" id="ARBA00004229"/>
    </source>
</evidence>
<feature type="region of interest" description="Disordered" evidence="8">
    <location>
        <begin position="437"/>
        <end position="469"/>
    </location>
</feature>
<accession>A0A565C7W9</accession>
<sequence length="469" mass="54041">MLTSPSSLRFSDFISSFSQFTDHKCLRFSPKSSDARTTTRITCGAIPLRRKLAERESADRENRVLVRSLMSRISDREPLVKTLDKYVKVVFRWMQKQRWYIPDNGVYSKLISVMGKKGQTRMAMWLFSEMKNSGCRPDASVYNALITAHLHTRDKAKALEKARGYFDKMKGMERCQPNVVTYNIMLRAFAQSGKVDQVNALFKDLDISAVSPDVYTFNGVMDAYGKKGMIKEMESVLTRMRSNECKPDIITFNLLIDSYGKKQEFEKMEQTFKSLMRSKEKPTLPTFNSMIINYGKARLREKAELVFKKMTEMNYTPSYITYECMIMMYGYCGSVSRAREIFEEVAESESVLKASTLNAMLDVYCLNGLHMEADKLFHNASDFRVRPDASTYKFLYKAYTKADMKEQVQTLMKKMEKDGIVPNKRFFMEALETFGSKLPGSDSGNRKSNGSRRPQKDITKDLVEKTENS</sequence>
<feature type="repeat" description="PPR" evidence="7">
    <location>
        <begin position="213"/>
        <end position="247"/>
    </location>
</feature>
<dbReference type="FunFam" id="1.25.40.10:FF:002938">
    <property type="entry name" value="Pentatricopeptide repeat-containing protein At4g39620, chloroplastic"/>
    <property type="match status" value="1"/>
</dbReference>
<feature type="repeat" description="PPR" evidence="7">
    <location>
        <begin position="103"/>
        <end position="137"/>
    </location>
</feature>
<comment type="similarity">
    <text evidence="2">Belongs to the PPR family. P subfamily.</text>
</comment>
<dbReference type="Pfam" id="PF13041">
    <property type="entry name" value="PPR_2"/>
    <property type="match status" value="2"/>
</dbReference>
<comment type="caution">
    <text evidence="9">The sequence shown here is derived from an EMBL/GenBank/DDBJ whole genome shotgun (WGS) entry which is preliminary data.</text>
</comment>
<reference evidence="9" key="1">
    <citation type="submission" date="2019-07" db="EMBL/GenBank/DDBJ databases">
        <authorList>
            <person name="Dittberner H."/>
        </authorList>
    </citation>
    <scope>NUCLEOTIDE SEQUENCE [LARGE SCALE GENOMIC DNA]</scope>
</reference>
<organism evidence="9 10">
    <name type="scientific">Arabis nemorensis</name>
    <dbReference type="NCBI Taxonomy" id="586526"/>
    <lineage>
        <taxon>Eukaryota</taxon>
        <taxon>Viridiplantae</taxon>
        <taxon>Streptophyta</taxon>
        <taxon>Embryophyta</taxon>
        <taxon>Tracheophyta</taxon>
        <taxon>Spermatophyta</taxon>
        <taxon>Magnoliopsida</taxon>
        <taxon>eudicotyledons</taxon>
        <taxon>Gunneridae</taxon>
        <taxon>Pentapetalae</taxon>
        <taxon>rosids</taxon>
        <taxon>malvids</taxon>
        <taxon>Brassicales</taxon>
        <taxon>Brassicaceae</taxon>
        <taxon>Arabideae</taxon>
        <taxon>Arabis</taxon>
    </lineage>
</organism>
<evidence type="ECO:0000313" key="9">
    <source>
        <dbReference type="EMBL" id="VVB09756.1"/>
    </source>
</evidence>
<gene>
    <name evidence="9" type="ORF">ANE_LOCUS20200</name>
</gene>
<protein>
    <recommendedName>
        <fullName evidence="11">Pentacotripeptide-repeat region of PRORP domain-containing protein</fullName>
    </recommendedName>
</protein>
<evidence type="ECO:0000313" key="10">
    <source>
        <dbReference type="Proteomes" id="UP000489600"/>
    </source>
</evidence>
<dbReference type="InterPro" id="IPR002885">
    <property type="entry name" value="PPR_rpt"/>
</dbReference>
<keyword evidence="5" id="KW-0677">Repeat</keyword>
<feature type="compositionally biased region" description="Basic and acidic residues" evidence="8">
    <location>
        <begin position="454"/>
        <end position="469"/>
    </location>
</feature>
<evidence type="ECO:0008006" key="11">
    <source>
        <dbReference type="Google" id="ProtNLM"/>
    </source>
</evidence>
<dbReference type="SUPFAM" id="SSF48452">
    <property type="entry name" value="TPR-like"/>
    <property type="match status" value="1"/>
</dbReference>
<keyword evidence="10" id="KW-1185">Reference proteome</keyword>
<feature type="repeat" description="PPR" evidence="7">
    <location>
        <begin position="388"/>
        <end position="422"/>
    </location>
</feature>
<proteinExistence type="inferred from homology"/>
<dbReference type="InterPro" id="IPR044179">
    <property type="entry name" value="PPR5-like"/>
</dbReference>
<dbReference type="EMBL" id="CABITT030000007">
    <property type="protein sequence ID" value="VVB09756.1"/>
    <property type="molecule type" value="Genomic_DNA"/>
</dbReference>
<dbReference type="PROSITE" id="PS51375">
    <property type="entry name" value="PPR"/>
    <property type="match status" value="7"/>
</dbReference>
<feature type="repeat" description="PPR" evidence="7">
    <location>
        <begin position="353"/>
        <end position="387"/>
    </location>
</feature>
<feature type="repeat" description="PPR" evidence="7">
    <location>
        <begin position="248"/>
        <end position="282"/>
    </location>
</feature>
<evidence type="ECO:0000256" key="5">
    <source>
        <dbReference type="ARBA" id="ARBA00022737"/>
    </source>
</evidence>
<dbReference type="Proteomes" id="UP000489600">
    <property type="component" value="Unassembled WGS sequence"/>
</dbReference>
<keyword evidence="3" id="KW-0150">Chloroplast</keyword>
<keyword evidence="6" id="KW-0809">Transit peptide</keyword>
<evidence type="ECO:0000256" key="4">
    <source>
        <dbReference type="ARBA" id="ARBA00022640"/>
    </source>
</evidence>
<dbReference type="OrthoDB" id="185373at2759"/>
<dbReference type="NCBIfam" id="TIGR00756">
    <property type="entry name" value="PPR"/>
    <property type="match status" value="6"/>
</dbReference>